<keyword evidence="1" id="KW-0378">Hydrolase</keyword>
<dbReference type="GO" id="GO:0005524">
    <property type="term" value="F:ATP binding"/>
    <property type="evidence" value="ECO:0007669"/>
    <property type="project" value="InterPro"/>
</dbReference>
<feature type="active site" evidence="1">
    <location>
        <position position="101"/>
    </location>
</feature>
<accession>A0A2H3NJ28</accession>
<dbReference type="InterPro" id="IPR014721">
    <property type="entry name" value="Ribsml_uS5_D2-typ_fold_subgr"/>
</dbReference>
<keyword evidence="4" id="KW-1185">Reference proteome</keyword>
<evidence type="ECO:0000313" key="4">
    <source>
        <dbReference type="Proteomes" id="UP000221024"/>
    </source>
</evidence>
<feature type="domain" description="Lon proteolytic" evidence="2">
    <location>
        <begin position="11"/>
        <end position="206"/>
    </location>
</feature>
<organism evidence="3 4">
    <name type="scientific">Longimonas halophila</name>
    <dbReference type="NCBI Taxonomy" id="1469170"/>
    <lineage>
        <taxon>Bacteria</taxon>
        <taxon>Pseudomonadati</taxon>
        <taxon>Rhodothermota</taxon>
        <taxon>Rhodothermia</taxon>
        <taxon>Rhodothermales</taxon>
        <taxon>Salisaetaceae</taxon>
        <taxon>Longimonas</taxon>
    </lineage>
</organism>
<evidence type="ECO:0000256" key="1">
    <source>
        <dbReference type="PROSITE-ProRule" id="PRU01122"/>
    </source>
</evidence>
<dbReference type="EC" id="3.4.21.53" evidence="1"/>
<proteinExistence type="inferred from homology"/>
<dbReference type="InterPro" id="IPR027065">
    <property type="entry name" value="Lon_Prtase"/>
</dbReference>
<dbReference type="PRINTS" id="PR00830">
    <property type="entry name" value="ENDOLAPTASE"/>
</dbReference>
<evidence type="ECO:0000313" key="3">
    <source>
        <dbReference type="EMBL" id="PEN05557.1"/>
    </source>
</evidence>
<protein>
    <recommendedName>
        <fullName evidence="1">endopeptidase La</fullName>
        <ecNumber evidence="1">3.4.21.53</ecNumber>
    </recommendedName>
</protein>
<dbReference type="GO" id="GO:0006508">
    <property type="term" value="P:proteolysis"/>
    <property type="evidence" value="ECO:0007669"/>
    <property type="project" value="UniProtKB-KW"/>
</dbReference>
<keyword evidence="1" id="KW-0645">Protease</keyword>
<dbReference type="SUPFAM" id="SSF54211">
    <property type="entry name" value="Ribosomal protein S5 domain 2-like"/>
    <property type="match status" value="1"/>
</dbReference>
<dbReference type="Pfam" id="PF05362">
    <property type="entry name" value="Lon_C"/>
    <property type="match status" value="1"/>
</dbReference>
<evidence type="ECO:0000259" key="2">
    <source>
        <dbReference type="PROSITE" id="PS51786"/>
    </source>
</evidence>
<name>A0A2H3NJ28_9BACT</name>
<sequence length="255" mass="26882">MGGALYIDTDDAVVGQINGLAVLQQSGFAFGRPNRITARVRLGKGDIVDIERETALGGPLHAKGVLVLSGFLSGRYAPEQPLSMQASLVFEQSYGGIDGDSASSAELYALMSALAEVPIKQSLAVTGSVNQHGMVQPIGGVNEKIEGFFEVCQRRGLTGEQGVLIPQSNVPHLMLRQEVVDAVAAGNFHVYPVETIDEGIARLTGQPAGTRGEDGTYPADSVNGKVEERLLTFARQRQQFGINGTADAQAAASTE</sequence>
<dbReference type="OrthoDB" id="9758568at2"/>
<feature type="active site" evidence="1">
    <location>
        <position position="144"/>
    </location>
</feature>
<dbReference type="GO" id="GO:0004252">
    <property type="term" value="F:serine-type endopeptidase activity"/>
    <property type="evidence" value="ECO:0007669"/>
    <property type="project" value="UniProtKB-UniRule"/>
</dbReference>
<reference evidence="3 4" key="1">
    <citation type="submission" date="2017-10" db="EMBL/GenBank/DDBJ databases">
        <title>Draft genome of Longimonas halophila.</title>
        <authorList>
            <person name="Goh K.M."/>
            <person name="Shamsir M.S."/>
            <person name="Lim S.W."/>
        </authorList>
    </citation>
    <scope>NUCLEOTIDE SEQUENCE [LARGE SCALE GENOMIC DNA]</scope>
    <source>
        <strain evidence="3 4">KCTC 42399</strain>
    </source>
</reference>
<dbReference type="GO" id="GO:0004176">
    <property type="term" value="F:ATP-dependent peptidase activity"/>
    <property type="evidence" value="ECO:0007669"/>
    <property type="project" value="UniProtKB-UniRule"/>
</dbReference>
<comment type="catalytic activity">
    <reaction evidence="1">
        <text>Hydrolysis of proteins in presence of ATP.</text>
        <dbReference type="EC" id="3.4.21.53"/>
    </reaction>
</comment>
<dbReference type="GO" id="GO:0030163">
    <property type="term" value="P:protein catabolic process"/>
    <property type="evidence" value="ECO:0007669"/>
    <property type="project" value="InterPro"/>
</dbReference>
<dbReference type="PANTHER" id="PTHR10046">
    <property type="entry name" value="ATP DEPENDENT LON PROTEASE FAMILY MEMBER"/>
    <property type="match status" value="1"/>
</dbReference>
<dbReference type="Proteomes" id="UP000221024">
    <property type="component" value="Unassembled WGS sequence"/>
</dbReference>
<dbReference type="PROSITE" id="PS51786">
    <property type="entry name" value="LON_PROTEOLYTIC"/>
    <property type="match status" value="1"/>
</dbReference>
<keyword evidence="1" id="KW-0720">Serine protease</keyword>
<comment type="similarity">
    <text evidence="1">Belongs to the peptidase S16 family.</text>
</comment>
<dbReference type="InterPro" id="IPR008269">
    <property type="entry name" value="Lon_proteolytic"/>
</dbReference>
<dbReference type="EMBL" id="PDEP01000013">
    <property type="protein sequence ID" value="PEN05557.1"/>
    <property type="molecule type" value="Genomic_DNA"/>
</dbReference>
<dbReference type="Gene3D" id="3.30.230.10">
    <property type="match status" value="1"/>
</dbReference>
<dbReference type="AlphaFoldDB" id="A0A2H3NJ28"/>
<gene>
    <name evidence="3" type="ORF">CRI93_12745</name>
</gene>
<comment type="caution">
    <text evidence="3">The sequence shown here is derived from an EMBL/GenBank/DDBJ whole genome shotgun (WGS) entry which is preliminary data.</text>
</comment>
<dbReference type="InterPro" id="IPR020568">
    <property type="entry name" value="Ribosomal_Su5_D2-typ_SF"/>
</dbReference>